<dbReference type="PANTHER" id="PTHR12289">
    <property type="entry name" value="METAXIN RELATED"/>
    <property type="match status" value="1"/>
</dbReference>
<evidence type="ECO:0000256" key="1">
    <source>
        <dbReference type="ARBA" id="ARBA00004294"/>
    </source>
</evidence>
<keyword evidence="5" id="KW-0496">Mitochondrion</keyword>
<evidence type="ECO:0000256" key="7">
    <source>
        <dbReference type="SAM" id="MobiDB-lite"/>
    </source>
</evidence>
<dbReference type="InterPro" id="IPR050931">
    <property type="entry name" value="Mito_Protein_Transport_Metaxin"/>
</dbReference>
<feature type="compositionally biased region" description="Acidic residues" evidence="7">
    <location>
        <begin position="396"/>
        <end position="437"/>
    </location>
</feature>
<evidence type="ECO:0000256" key="5">
    <source>
        <dbReference type="ARBA" id="ARBA00023128"/>
    </source>
</evidence>
<proteinExistence type="predicted"/>
<dbReference type="InterPro" id="IPR019564">
    <property type="entry name" value="Sam37/metaxin_N"/>
</dbReference>
<gene>
    <name evidence="10" type="ORF">QCA50_003031</name>
</gene>
<comment type="subcellular location">
    <subcellularLocation>
        <location evidence="1">Mitochondrion outer membrane</location>
    </subcellularLocation>
</comment>
<dbReference type="GO" id="GO:0007005">
    <property type="term" value="P:mitochondrion organization"/>
    <property type="evidence" value="ECO:0007669"/>
    <property type="project" value="TreeGrafter"/>
</dbReference>
<keyword evidence="2" id="KW-0813">Transport</keyword>
<keyword evidence="8" id="KW-0812">Transmembrane</keyword>
<feature type="region of interest" description="Disordered" evidence="7">
    <location>
        <begin position="392"/>
        <end position="437"/>
    </location>
</feature>
<keyword evidence="3" id="KW-1000">Mitochondrion outer membrane</keyword>
<name>A0AAW0GIH2_9APHY</name>
<keyword evidence="6 8" id="KW-0472">Membrane</keyword>
<feature type="domain" description="Mitochondrial outer membrane transport complex Sam37/metaxin N-terminal" evidence="9">
    <location>
        <begin position="25"/>
        <end position="148"/>
    </location>
</feature>
<evidence type="ECO:0000313" key="11">
    <source>
        <dbReference type="Proteomes" id="UP001385951"/>
    </source>
</evidence>
<evidence type="ECO:0000256" key="6">
    <source>
        <dbReference type="ARBA" id="ARBA00023136"/>
    </source>
</evidence>
<keyword evidence="4" id="KW-0653">Protein transport</keyword>
<accession>A0AAW0GIH2</accession>
<dbReference type="GO" id="GO:0015031">
    <property type="term" value="P:protein transport"/>
    <property type="evidence" value="ECO:0007669"/>
    <property type="project" value="UniProtKB-KW"/>
</dbReference>
<evidence type="ECO:0000256" key="2">
    <source>
        <dbReference type="ARBA" id="ARBA00022448"/>
    </source>
</evidence>
<evidence type="ECO:0000256" key="3">
    <source>
        <dbReference type="ARBA" id="ARBA00022787"/>
    </source>
</evidence>
<comment type="caution">
    <text evidence="10">The sequence shown here is derived from an EMBL/GenBank/DDBJ whole genome shotgun (WGS) entry which is preliminary data.</text>
</comment>
<sequence length="437" mass="49387">MSTGLEFVLHVWPKLETAPSFDPQCIAAIHLLQLSIPGRFAIEYCSNPDEAPSGQLPYLTYGLHSESGLLAIQKFVEKLDGSHKLDANLHGIERAQNIAHISHAEAELGDLVAHYLFSLRLNWYGHTQKLLATELPIPQRYYVPDRLRNSYKPRLIAANLWNIPEIEEEDGKALTGFQRLTGRKRKEKEQKTKIKKVYEREKVVVHARTILDIYSKLLGSKQLFYAHSSRYAIYYNAQPFTLNDEKYFYAGPLSLDIIVASHIQLLHLPLQDSIFHTLLTDHYPTLLAHAAHVRSISFPSHDSFPAIAQSPSASSAFSLSSFSSLFPKSLLWSGKKIEHAPTEEERRFALIRWGFFGAAAVTMGAYMHYAGFFALAANIYVRTLDVLEKQQALAEQEGDDDEDDDEEYEDEEGEFVEADLDEDTNEGGDDDVLNDDA</sequence>
<evidence type="ECO:0000259" key="9">
    <source>
        <dbReference type="Pfam" id="PF10568"/>
    </source>
</evidence>
<dbReference type="Pfam" id="PF10568">
    <property type="entry name" value="Tom37"/>
    <property type="match status" value="1"/>
</dbReference>
<dbReference type="GO" id="GO:0001401">
    <property type="term" value="C:SAM complex"/>
    <property type="evidence" value="ECO:0007669"/>
    <property type="project" value="InterPro"/>
</dbReference>
<dbReference type="Proteomes" id="UP001385951">
    <property type="component" value="Unassembled WGS sequence"/>
</dbReference>
<keyword evidence="8" id="KW-1133">Transmembrane helix</keyword>
<dbReference type="PANTHER" id="PTHR12289:SF41">
    <property type="entry name" value="FAILED AXON CONNECTIONS-RELATED"/>
    <property type="match status" value="1"/>
</dbReference>
<evidence type="ECO:0000313" key="10">
    <source>
        <dbReference type="EMBL" id="KAK7693463.1"/>
    </source>
</evidence>
<dbReference type="AlphaFoldDB" id="A0AAW0GIH2"/>
<feature type="transmembrane region" description="Helical" evidence="8">
    <location>
        <begin position="353"/>
        <end position="381"/>
    </location>
</feature>
<dbReference type="EMBL" id="JASBNA010000003">
    <property type="protein sequence ID" value="KAK7693463.1"/>
    <property type="molecule type" value="Genomic_DNA"/>
</dbReference>
<evidence type="ECO:0000256" key="8">
    <source>
        <dbReference type="SAM" id="Phobius"/>
    </source>
</evidence>
<organism evidence="10 11">
    <name type="scientific">Cerrena zonata</name>
    <dbReference type="NCBI Taxonomy" id="2478898"/>
    <lineage>
        <taxon>Eukaryota</taxon>
        <taxon>Fungi</taxon>
        <taxon>Dikarya</taxon>
        <taxon>Basidiomycota</taxon>
        <taxon>Agaricomycotina</taxon>
        <taxon>Agaricomycetes</taxon>
        <taxon>Polyporales</taxon>
        <taxon>Cerrenaceae</taxon>
        <taxon>Cerrena</taxon>
    </lineage>
</organism>
<evidence type="ECO:0000256" key="4">
    <source>
        <dbReference type="ARBA" id="ARBA00022927"/>
    </source>
</evidence>
<keyword evidence="11" id="KW-1185">Reference proteome</keyword>
<reference evidence="10 11" key="1">
    <citation type="submission" date="2022-09" db="EMBL/GenBank/DDBJ databases">
        <authorList>
            <person name="Palmer J.M."/>
        </authorList>
    </citation>
    <scope>NUCLEOTIDE SEQUENCE [LARGE SCALE GENOMIC DNA]</scope>
    <source>
        <strain evidence="10 11">DSM 7382</strain>
    </source>
</reference>
<protein>
    <recommendedName>
        <fullName evidence="9">Mitochondrial outer membrane transport complex Sam37/metaxin N-terminal domain-containing protein</fullName>
    </recommendedName>
</protein>